<organism evidence="1">
    <name type="scientific">Siphoviridae sp. ct3UN6</name>
    <dbReference type="NCBI Taxonomy" id="2827769"/>
    <lineage>
        <taxon>Viruses</taxon>
        <taxon>Duplodnaviria</taxon>
        <taxon>Heunggongvirae</taxon>
        <taxon>Uroviricota</taxon>
        <taxon>Caudoviricetes</taxon>
    </lineage>
</organism>
<name>A0A8S5S598_9CAUD</name>
<dbReference type="EMBL" id="BK032520">
    <property type="protein sequence ID" value="DAF45882.1"/>
    <property type="molecule type" value="Genomic_DNA"/>
</dbReference>
<reference evidence="1" key="1">
    <citation type="journal article" date="2021" name="Proc. Natl. Acad. Sci. U.S.A.">
        <title>A Catalog of Tens of Thousands of Viruses from Human Metagenomes Reveals Hidden Associations with Chronic Diseases.</title>
        <authorList>
            <person name="Tisza M.J."/>
            <person name="Buck C.B."/>
        </authorList>
    </citation>
    <scope>NUCLEOTIDE SEQUENCE</scope>
    <source>
        <strain evidence="1">Ct3UN6</strain>
    </source>
</reference>
<sequence>MSIIRGALLKARFSYMETYLLCEFTEARKMRGRVQAVD</sequence>
<evidence type="ECO:0000313" key="1">
    <source>
        <dbReference type="EMBL" id="DAF45882.1"/>
    </source>
</evidence>
<proteinExistence type="predicted"/>
<accession>A0A8S5S598</accession>
<protein>
    <submittedName>
        <fullName evidence="1">Uncharacterized protein</fullName>
    </submittedName>
</protein>